<dbReference type="InParanoid" id="S0EWI3"/>
<dbReference type="CDD" id="cd03801">
    <property type="entry name" value="GT4_PimA-like"/>
    <property type="match status" value="1"/>
</dbReference>
<dbReference type="KEGG" id="ccz:CCALI_02459"/>
<dbReference type="eggNOG" id="COG0438">
    <property type="taxonomic scope" value="Bacteria"/>
</dbReference>
<protein>
    <submittedName>
        <fullName evidence="2">Glycosyltransferase</fullName>
    </submittedName>
</protein>
<keyword evidence="2" id="KW-0808">Transferase</keyword>
<dbReference type="SUPFAM" id="SSF53756">
    <property type="entry name" value="UDP-Glycosyltransferase/glycogen phosphorylase"/>
    <property type="match status" value="1"/>
</dbReference>
<dbReference type="AlphaFoldDB" id="S0EWI3"/>
<feature type="domain" description="Glycosyltransferase subfamily 4-like N-terminal" evidence="1">
    <location>
        <begin position="13"/>
        <end position="158"/>
    </location>
</feature>
<evidence type="ECO:0000313" key="2">
    <source>
        <dbReference type="EMBL" id="CCW36258.1"/>
    </source>
</evidence>
<dbReference type="InterPro" id="IPR028098">
    <property type="entry name" value="Glyco_trans_4-like_N"/>
</dbReference>
<dbReference type="STRING" id="454171.CP488_01630"/>
<dbReference type="EMBL" id="HF951689">
    <property type="protein sequence ID" value="CCW36258.1"/>
    <property type="molecule type" value="Genomic_DNA"/>
</dbReference>
<evidence type="ECO:0000313" key="3">
    <source>
        <dbReference type="Proteomes" id="UP000014227"/>
    </source>
</evidence>
<gene>
    <name evidence="2" type="ORF">CCALI_02459</name>
</gene>
<dbReference type="Proteomes" id="UP000014227">
    <property type="component" value="Chromosome I"/>
</dbReference>
<dbReference type="PANTHER" id="PTHR45947">
    <property type="entry name" value="SULFOQUINOVOSYL TRANSFERASE SQD2"/>
    <property type="match status" value="1"/>
</dbReference>
<name>S0EWI3_CHTCT</name>
<dbReference type="RefSeq" id="WP_016483770.1">
    <property type="nucleotide sequence ID" value="NC_021487.1"/>
</dbReference>
<evidence type="ECO:0000259" key="1">
    <source>
        <dbReference type="Pfam" id="PF13439"/>
    </source>
</evidence>
<dbReference type="HOGENOM" id="CLU_009583_0_3_0"/>
<dbReference type="Pfam" id="PF13439">
    <property type="entry name" value="Glyco_transf_4"/>
    <property type="match status" value="1"/>
</dbReference>
<dbReference type="OrthoDB" id="9805661at2"/>
<proteinExistence type="predicted"/>
<dbReference type="PATRIC" id="fig|1303518.3.peg.2556"/>
<organism evidence="2 3">
    <name type="scientific">Chthonomonas calidirosea (strain DSM 23976 / ICMP 18418 / T49)</name>
    <dbReference type="NCBI Taxonomy" id="1303518"/>
    <lineage>
        <taxon>Bacteria</taxon>
        <taxon>Bacillati</taxon>
        <taxon>Armatimonadota</taxon>
        <taxon>Chthonomonadia</taxon>
        <taxon>Chthonomonadales</taxon>
        <taxon>Chthonomonadaceae</taxon>
        <taxon>Chthonomonas</taxon>
    </lineage>
</organism>
<dbReference type="Gene3D" id="3.40.50.2000">
    <property type="entry name" value="Glycogen Phosphorylase B"/>
    <property type="match status" value="2"/>
</dbReference>
<dbReference type="Pfam" id="PF13692">
    <property type="entry name" value="Glyco_trans_1_4"/>
    <property type="match status" value="1"/>
</dbReference>
<reference evidence="3" key="1">
    <citation type="submission" date="2013-03" db="EMBL/GenBank/DDBJ databases">
        <title>Genome sequence of Chthonomonas calidirosea, the first sequenced genome from the Armatimonadetes phylum (formally candidate division OP10).</title>
        <authorList>
            <person name="Lee K.C.Y."/>
            <person name="Morgan X.C."/>
            <person name="Dunfield P.F."/>
            <person name="Tamas I."/>
            <person name="Houghton K.M."/>
            <person name="Vyssotski M."/>
            <person name="Ryan J.L.J."/>
            <person name="Lagutin K."/>
            <person name="McDonald I.R."/>
            <person name="Stott M.B."/>
        </authorList>
    </citation>
    <scope>NUCLEOTIDE SEQUENCE [LARGE SCALE GENOMIC DNA]</scope>
    <source>
        <strain evidence="3">DSM 23976 / ICMP 18418 / T49</strain>
    </source>
</reference>
<dbReference type="GO" id="GO:0016757">
    <property type="term" value="F:glycosyltransferase activity"/>
    <property type="evidence" value="ECO:0007669"/>
    <property type="project" value="TreeGrafter"/>
</dbReference>
<dbReference type="PANTHER" id="PTHR45947:SF14">
    <property type="entry name" value="SLL1723 PROTEIN"/>
    <property type="match status" value="1"/>
</dbReference>
<sequence length="366" mass="40301">MNIVQIVSSNQISGTTSQLLVLANRLRQRGHRVLVICPPNGWLPERVREAGMECREVVMHGPLSPFAVPSIVKTARAFHAHILHTHLTRAAYLGHIAGRLAGLPVVSSVHVINRNPAYRFLPNRDPSVVAVSEYLRQWLIEHGVPPQRVRTVYNGTDFTEFPTLDPLEQRKVRRELGVPDDALLVGLFGQINAFKGSYLLVQAARRVLECYPSTYFVFVGAVQPQVEADLKALAKGYVERLRFTGTRNDVRRLMAAMDVITLPSCYEACSMAIIEAMAVGKPVVATRAGGNPELVQDGETGLLIERTPEALAEALVEILADTSRRRRMGEAALQVAKARFASSVTAHQIEELYSRLVNSTAAQLSG</sequence>
<accession>S0EWI3</accession>
<dbReference type="InterPro" id="IPR050194">
    <property type="entry name" value="Glycosyltransferase_grp1"/>
</dbReference>
<keyword evidence="3" id="KW-1185">Reference proteome</keyword>